<evidence type="ECO:0000313" key="2">
    <source>
        <dbReference type="EMBL" id="MBC8593441.1"/>
    </source>
</evidence>
<gene>
    <name evidence="2" type="ORF">H8744_09320</name>
</gene>
<evidence type="ECO:0000313" key="3">
    <source>
        <dbReference type="Proteomes" id="UP000651085"/>
    </source>
</evidence>
<dbReference type="AlphaFoldDB" id="A0A926F2G9"/>
<evidence type="ECO:0008006" key="4">
    <source>
        <dbReference type="Google" id="ProtNLM"/>
    </source>
</evidence>
<name>A0A926F2G9_9BACT</name>
<proteinExistence type="predicted"/>
<sequence length="296" mass="34306">MKQIYLLIALSCLFLMAQAQDNLSIPAPQKSNKLIQIDLSGGVNFDLTHRVKSNVVTVLSDRKSTIPTMDMRLLHFFSKHWGWYFDLKLKMNGDEIRDCQAEVCRPFETNYYIKNYARDIDSYSKVTTTVDFGATYRIENTHWAFYPKIGIGFNSMNRQDISARLKGKGTNELYNIYTSNYSDYQSLVTIVELSLGMSINYKVSTRCYLFADINYMQPLQNTKIGYVETNSYSKEVRKHHIFGSTTLGRELNFSAGIGFPIFLHKSVKRPKKPQKERMKDIMEYKRKTFGLFPGNK</sequence>
<feature type="signal peptide" evidence="1">
    <location>
        <begin position="1"/>
        <end position="19"/>
    </location>
</feature>
<feature type="chain" id="PRO_5037503667" description="DUF3575 domain-containing protein" evidence="1">
    <location>
        <begin position="20"/>
        <end position="296"/>
    </location>
</feature>
<dbReference type="Proteomes" id="UP000651085">
    <property type="component" value="Unassembled WGS sequence"/>
</dbReference>
<keyword evidence="3" id="KW-1185">Reference proteome</keyword>
<accession>A0A926F2G9</accession>
<dbReference type="EMBL" id="JACRTF010000001">
    <property type="protein sequence ID" value="MBC8593441.1"/>
    <property type="molecule type" value="Genomic_DNA"/>
</dbReference>
<organism evidence="2 3">
    <name type="scientific">Jilunia laotingensis</name>
    <dbReference type="NCBI Taxonomy" id="2763675"/>
    <lineage>
        <taxon>Bacteria</taxon>
        <taxon>Pseudomonadati</taxon>
        <taxon>Bacteroidota</taxon>
        <taxon>Bacteroidia</taxon>
        <taxon>Bacteroidales</taxon>
        <taxon>Bacteroidaceae</taxon>
        <taxon>Jilunia</taxon>
    </lineage>
</organism>
<reference evidence="2" key="1">
    <citation type="submission" date="2020-08" db="EMBL/GenBank/DDBJ databases">
        <title>Genome public.</title>
        <authorList>
            <person name="Liu C."/>
            <person name="Sun Q."/>
        </authorList>
    </citation>
    <scope>NUCLEOTIDE SEQUENCE</scope>
    <source>
        <strain evidence="2">N12</strain>
    </source>
</reference>
<keyword evidence="1" id="KW-0732">Signal</keyword>
<protein>
    <recommendedName>
        <fullName evidence="4">DUF3575 domain-containing protein</fullName>
    </recommendedName>
</protein>
<dbReference type="RefSeq" id="WP_262434581.1">
    <property type="nucleotide sequence ID" value="NZ_JACRTF010000001.1"/>
</dbReference>
<comment type="caution">
    <text evidence="2">The sequence shown here is derived from an EMBL/GenBank/DDBJ whole genome shotgun (WGS) entry which is preliminary data.</text>
</comment>
<evidence type="ECO:0000256" key="1">
    <source>
        <dbReference type="SAM" id="SignalP"/>
    </source>
</evidence>